<feature type="compositionally biased region" description="Basic and acidic residues" evidence="1">
    <location>
        <begin position="110"/>
        <end position="119"/>
    </location>
</feature>
<dbReference type="RefSeq" id="XP_062648127.1">
    <property type="nucleotide sequence ID" value="XM_062797014.1"/>
</dbReference>
<evidence type="ECO:0000313" key="2">
    <source>
        <dbReference type="EMBL" id="KAK4124356.1"/>
    </source>
</evidence>
<dbReference type="AlphaFoldDB" id="A0AAN6Z3X9"/>
<feature type="region of interest" description="Disordered" evidence="1">
    <location>
        <begin position="70"/>
        <end position="212"/>
    </location>
</feature>
<accession>A0AAN6Z3X9</accession>
<feature type="region of interest" description="Disordered" evidence="1">
    <location>
        <begin position="365"/>
        <end position="422"/>
    </location>
</feature>
<feature type="region of interest" description="Disordered" evidence="1">
    <location>
        <begin position="243"/>
        <end position="263"/>
    </location>
</feature>
<feature type="compositionally biased region" description="Polar residues" evidence="1">
    <location>
        <begin position="245"/>
        <end position="254"/>
    </location>
</feature>
<protein>
    <submittedName>
        <fullName evidence="2">Uncharacterized protein</fullName>
    </submittedName>
</protein>
<dbReference type="Proteomes" id="UP001302602">
    <property type="component" value="Unassembled WGS sequence"/>
</dbReference>
<feature type="compositionally biased region" description="Basic residues" evidence="1">
    <location>
        <begin position="33"/>
        <end position="44"/>
    </location>
</feature>
<evidence type="ECO:0000256" key="1">
    <source>
        <dbReference type="SAM" id="MobiDB-lite"/>
    </source>
</evidence>
<keyword evidence="3" id="KW-1185">Reference proteome</keyword>
<feature type="compositionally biased region" description="Basic and acidic residues" evidence="1">
    <location>
        <begin position="365"/>
        <end position="387"/>
    </location>
</feature>
<organism evidence="2 3">
    <name type="scientific">Parathielavia appendiculata</name>
    <dbReference type="NCBI Taxonomy" id="2587402"/>
    <lineage>
        <taxon>Eukaryota</taxon>
        <taxon>Fungi</taxon>
        <taxon>Dikarya</taxon>
        <taxon>Ascomycota</taxon>
        <taxon>Pezizomycotina</taxon>
        <taxon>Sordariomycetes</taxon>
        <taxon>Sordariomycetidae</taxon>
        <taxon>Sordariales</taxon>
        <taxon>Chaetomiaceae</taxon>
        <taxon>Parathielavia</taxon>
    </lineage>
</organism>
<evidence type="ECO:0000313" key="3">
    <source>
        <dbReference type="Proteomes" id="UP001302602"/>
    </source>
</evidence>
<name>A0AAN6Z3X9_9PEZI</name>
<feature type="compositionally biased region" description="Basic and acidic residues" evidence="1">
    <location>
        <begin position="394"/>
        <end position="415"/>
    </location>
</feature>
<sequence length="468" mass="51752">MESKFSDSSSKIGSTKRGFSDEAQESPTENQAKRAKHNKKRRSKSERDPDGYVEQQDLISFDQTSALFSPIAHMQKQTPIKPPAPFPFKEAHRAYVQKSAEITKEALGGESKKNVKESLKQPTAQDNPKTEANTRKKVRAEPSVNKTANDRVEDANSKITGVTAPPKEEHISKKRRKRPNRHERPQVPAVAGPSKPKATDKPAPAPKELTPLSDITAPVDYSFKAYPDPPPVQFLPFTKSRASREAQNGNTKAPNATPVDDIPKNTITAIEPNILPIPEAALATPAGTKTLKIINKHLKALEETINGHPSQLNNTCDALRADIAKLHERLSRDELRASIRHAIIFNALIKVSCDLCALNGRADKHQQQHDEHDNDHPTVPDGGETHKSATTAPGKDKDKDREAAIKDKDRLDSLKSKKARSIQQARKTLEQCLRIYTEDMNRAASTDEVARYGVLCVQYAGDLFKTLG</sequence>
<comment type="caution">
    <text evidence="2">The sequence shown here is derived from an EMBL/GenBank/DDBJ whole genome shotgun (WGS) entry which is preliminary data.</text>
</comment>
<reference evidence="2" key="1">
    <citation type="journal article" date="2023" name="Mol. Phylogenet. Evol.">
        <title>Genome-scale phylogeny and comparative genomics of the fungal order Sordariales.</title>
        <authorList>
            <person name="Hensen N."/>
            <person name="Bonometti L."/>
            <person name="Westerberg I."/>
            <person name="Brannstrom I.O."/>
            <person name="Guillou S."/>
            <person name="Cros-Aarteil S."/>
            <person name="Calhoun S."/>
            <person name="Haridas S."/>
            <person name="Kuo A."/>
            <person name="Mondo S."/>
            <person name="Pangilinan J."/>
            <person name="Riley R."/>
            <person name="LaButti K."/>
            <person name="Andreopoulos B."/>
            <person name="Lipzen A."/>
            <person name="Chen C."/>
            <person name="Yan M."/>
            <person name="Daum C."/>
            <person name="Ng V."/>
            <person name="Clum A."/>
            <person name="Steindorff A."/>
            <person name="Ohm R.A."/>
            <person name="Martin F."/>
            <person name="Silar P."/>
            <person name="Natvig D.O."/>
            <person name="Lalanne C."/>
            <person name="Gautier V."/>
            <person name="Ament-Velasquez S.L."/>
            <person name="Kruys A."/>
            <person name="Hutchinson M.I."/>
            <person name="Powell A.J."/>
            <person name="Barry K."/>
            <person name="Miller A.N."/>
            <person name="Grigoriev I.V."/>
            <person name="Debuchy R."/>
            <person name="Gladieux P."/>
            <person name="Hiltunen Thoren M."/>
            <person name="Johannesson H."/>
        </authorList>
    </citation>
    <scope>NUCLEOTIDE SEQUENCE</scope>
    <source>
        <strain evidence="2">CBS 731.68</strain>
    </source>
</reference>
<feature type="compositionally biased region" description="Basic residues" evidence="1">
    <location>
        <begin position="172"/>
        <end position="181"/>
    </location>
</feature>
<dbReference type="EMBL" id="MU853227">
    <property type="protein sequence ID" value="KAK4124356.1"/>
    <property type="molecule type" value="Genomic_DNA"/>
</dbReference>
<feature type="compositionally biased region" description="Low complexity" evidence="1">
    <location>
        <begin position="1"/>
        <end position="16"/>
    </location>
</feature>
<proteinExistence type="predicted"/>
<dbReference type="GeneID" id="87833782"/>
<feature type="region of interest" description="Disordered" evidence="1">
    <location>
        <begin position="1"/>
        <end position="58"/>
    </location>
</feature>
<reference evidence="2" key="2">
    <citation type="submission" date="2023-05" db="EMBL/GenBank/DDBJ databases">
        <authorList>
            <consortium name="Lawrence Berkeley National Laboratory"/>
            <person name="Steindorff A."/>
            <person name="Hensen N."/>
            <person name="Bonometti L."/>
            <person name="Westerberg I."/>
            <person name="Brannstrom I.O."/>
            <person name="Guillou S."/>
            <person name="Cros-Aarteil S."/>
            <person name="Calhoun S."/>
            <person name="Haridas S."/>
            <person name="Kuo A."/>
            <person name="Mondo S."/>
            <person name="Pangilinan J."/>
            <person name="Riley R."/>
            <person name="Labutti K."/>
            <person name="Andreopoulos B."/>
            <person name="Lipzen A."/>
            <person name="Chen C."/>
            <person name="Yanf M."/>
            <person name="Daum C."/>
            <person name="Ng V."/>
            <person name="Clum A."/>
            <person name="Ohm R."/>
            <person name="Martin F."/>
            <person name="Silar P."/>
            <person name="Natvig D."/>
            <person name="Lalanne C."/>
            <person name="Gautier V."/>
            <person name="Ament-Velasquez S.L."/>
            <person name="Kruys A."/>
            <person name="Hutchinson M.I."/>
            <person name="Powell A.J."/>
            <person name="Barry K."/>
            <person name="Miller A.N."/>
            <person name="Grigoriev I.V."/>
            <person name="Debuchy R."/>
            <person name="Gladieux P."/>
            <person name="Thoren M.H."/>
            <person name="Johannesson H."/>
        </authorList>
    </citation>
    <scope>NUCLEOTIDE SEQUENCE</scope>
    <source>
        <strain evidence="2">CBS 731.68</strain>
    </source>
</reference>
<gene>
    <name evidence="2" type="ORF">N657DRAFT_689920</name>
</gene>